<dbReference type="Gene3D" id="3.30.450.380">
    <property type="match status" value="1"/>
</dbReference>
<dbReference type="Pfam" id="PF00437">
    <property type="entry name" value="T2SSE"/>
    <property type="match status" value="1"/>
</dbReference>
<sequence length="445" mass="50273">MPELSVQEAWLVKNFLSEFAEGAYGKGNSEPIEVALKKFCEKNWVELDDGQREYLVKTLQLLAFEFGFLSIILEDDNIEEVAVIGLHKPVYVFDRAFGWMKTNAFYSSEAAVKNAANKMARQIGRHLSLQNPKLNAVLPNGSRLNACIEPAAMQPAITIRKFREKPFTPTELVANRTISSEAIAFLWAAMQTDCSMLVCGNTGSGKTSTLNALFCFVPKEERIIVTEETPEINLPHEHMVKLVTVQNIGIGMSELIENTLRMRPDRVVVGEIRNREEVNAFIDTLLAGQGKGCYATFHARSAKEAALRMKKLGVMEMDLGAVDIILVQKRWNSVREKKVSAEGPFSQTFSQKVSAEVRRITEIVEVSHSAEGLELRTLFEFDHEKGMLVRKNRSSKVMEKMKITFGLNEKQLGKLLKQREKRLRLLQAKEPSLKEFFEEISNEPD</sequence>
<accession>A0A7J4ITA0</accession>
<proteinExistence type="inferred from homology"/>
<evidence type="ECO:0000313" key="4">
    <source>
        <dbReference type="EMBL" id="MBS3059624.1"/>
    </source>
</evidence>
<dbReference type="CDD" id="cd01130">
    <property type="entry name" value="VirB11-like_ATPase"/>
    <property type="match status" value="1"/>
</dbReference>
<feature type="domain" description="Bacterial type II secretion system protein E" evidence="2">
    <location>
        <begin position="130"/>
        <end position="336"/>
    </location>
</feature>
<evidence type="ECO:0000313" key="5">
    <source>
        <dbReference type="Proteomes" id="UP000577419"/>
    </source>
</evidence>
<dbReference type="PANTHER" id="PTHR30486">
    <property type="entry name" value="TWITCHING MOTILITY PROTEIN PILT"/>
    <property type="match status" value="1"/>
</dbReference>
<comment type="similarity">
    <text evidence="1">Belongs to the GSP E family.</text>
</comment>
<name>A0A7J4ITA0_9ARCH</name>
<evidence type="ECO:0000256" key="1">
    <source>
        <dbReference type="ARBA" id="ARBA00006611"/>
    </source>
</evidence>
<dbReference type="SUPFAM" id="SSF52540">
    <property type="entry name" value="P-loop containing nucleoside triphosphate hydrolases"/>
    <property type="match status" value="1"/>
</dbReference>
<dbReference type="EMBL" id="DUFG01000011">
    <property type="protein sequence ID" value="HIH08050.1"/>
    <property type="molecule type" value="Genomic_DNA"/>
</dbReference>
<reference evidence="4" key="2">
    <citation type="submission" date="2021-03" db="EMBL/GenBank/DDBJ databases">
        <authorList>
            <person name="Jaffe A."/>
        </authorList>
    </citation>
    <scope>NUCLEOTIDE SEQUENCE</scope>
    <source>
        <strain evidence="4">RIFCSPHIGHO2_01_FULL_GW2011_AR10_43_9</strain>
    </source>
</reference>
<evidence type="ECO:0000259" key="2">
    <source>
        <dbReference type="Pfam" id="PF00437"/>
    </source>
</evidence>
<dbReference type="InterPro" id="IPR001482">
    <property type="entry name" value="T2SS/T4SS_dom"/>
</dbReference>
<dbReference type="AlphaFoldDB" id="A0A7J4ITA0"/>
<dbReference type="Proteomes" id="UP000683213">
    <property type="component" value="Unassembled WGS sequence"/>
</dbReference>
<gene>
    <name evidence="3" type="ORF">HA237_01630</name>
    <name evidence="4" type="ORF">J4224_04335</name>
</gene>
<reference evidence="4" key="3">
    <citation type="submission" date="2021-05" db="EMBL/GenBank/DDBJ databases">
        <title>Protein family content uncovers lineage relationships and bacterial pathway maintenance mechanisms in DPANN archaea.</title>
        <authorList>
            <person name="Castelle C.J."/>
            <person name="Meheust R."/>
            <person name="Jaffe A.L."/>
            <person name="Seitz K."/>
            <person name="Gong X."/>
            <person name="Baker B.J."/>
            <person name="Banfield J.F."/>
        </authorList>
    </citation>
    <scope>NUCLEOTIDE SEQUENCE</scope>
    <source>
        <strain evidence="4">RIFCSPHIGHO2_01_FULL_GW2011_AR10_43_9</strain>
    </source>
</reference>
<dbReference type="InterPro" id="IPR027417">
    <property type="entry name" value="P-loop_NTPase"/>
</dbReference>
<dbReference type="PANTHER" id="PTHR30486:SF15">
    <property type="entry name" value="TYPE II_IV SECRETION SYSTEM ATPASE"/>
    <property type="match status" value="1"/>
</dbReference>
<evidence type="ECO:0000313" key="3">
    <source>
        <dbReference type="EMBL" id="HIH08050.1"/>
    </source>
</evidence>
<dbReference type="GO" id="GO:0016887">
    <property type="term" value="F:ATP hydrolysis activity"/>
    <property type="evidence" value="ECO:0007669"/>
    <property type="project" value="InterPro"/>
</dbReference>
<comment type="caution">
    <text evidence="3">The sequence shown here is derived from an EMBL/GenBank/DDBJ whole genome shotgun (WGS) entry which is preliminary data.</text>
</comment>
<organism evidence="3 5">
    <name type="scientific">Candidatus Iainarchaeum sp</name>
    <dbReference type="NCBI Taxonomy" id="3101447"/>
    <lineage>
        <taxon>Archaea</taxon>
        <taxon>Candidatus Iainarchaeota</taxon>
        <taxon>Candidatus Iainarchaeia</taxon>
        <taxon>Candidatus Iainarchaeales</taxon>
        <taxon>Candidatus Iainarchaeaceae</taxon>
        <taxon>Candidatus Iainarchaeum</taxon>
    </lineage>
</organism>
<dbReference type="Proteomes" id="UP000577419">
    <property type="component" value="Unassembled WGS sequence"/>
</dbReference>
<reference evidence="3" key="1">
    <citation type="journal article" date="2020" name="bioRxiv">
        <title>A rank-normalized archaeal taxonomy based on genome phylogeny resolves widespread incomplete and uneven classifications.</title>
        <authorList>
            <person name="Rinke C."/>
            <person name="Chuvochina M."/>
            <person name="Mussig A.J."/>
            <person name="Chaumeil P.-A."/>
            <person name="Waite D.W."/>
            <person name="Whitman W.B."/>
            <person name="Parks D.H."/>
            <person name="Hugenholtz P."/>
        </authorList>
    </citation>
    <scope>NUCLEOTIDE SEQUENCE</scope>
    <source>
        <strain evidence="3">UBA10011</strain>
    </source>
</reference>
<dbReference type="EMBL" id="JAGVWF010000061">
    <property type="protein sequence ID" value="MBS3059624.1"/>
    <property type="molecule type" value="Genomic_DNA"/>
</dbReference>
<dbReference type="Gene3D" id="3.40.50.300">
    <property type="entry name" value="P-loop containing nucleotide triphosphate hydrolases"/>
    <property type="match status" value="1"/>
</dbReference>
<protein>
    <submittedName>
        <fullName evidence="3">CpaF family protein</fullName>
    </submittedName>
</protein>
<dbReference type="InterPro" id="IPR050921">
    <property type="entry name" value="T4SS_GSP_E_ATPase"/>
</dbReference>